<dbReference type="InterPro" id="IPR036421">
    <property type="entry name" value="Fe_dep_repressor_sf"/>
</dbReference>
<comment type="similarity">
    <text evidence="2">Belongs to the DtxR/MntR family.</text>
</comment>
<evidence type="ECO:0000313" key="8">
    <source>
        <dbReference type="EMBL" id="TYT62355.1"/>
    </source>
</evidence>
<dbReference type="Pfam" id="PF04023">
    <property type="entry name" value="FeoA"/>
    <property type="match status" value="1"/>
</dbReference>
<dbReference type="AlphaFoldDB" id="A0A5D5ANA2"/>
<comment type="subcellular location">
    <subcellularLocation>
        <location evidence="1">Cytoplasm</location>
    </subcellularLocation>
</comment>
<dbReference type="InterPro" id="IPR022689">
    <property type="entry name" value="Iron_dep_repressor"/>
</dbReference>
<dbReference type="PANTHER" id="PTHR33238:SF7">
    <property type="entry name" value="IRON-DEPENDENT TRANSCRIPTIONAL REGULATOR"/>
    <property type="match status" value="1"/>
</dbReference>
<protein>
    <submittedName>
        <fullName evidence="8">Metal-dependent transcriptional regulator</fullName>
    </submittedName>
</protein>
<dbReference type="InterPro" id="IPR008988">
    <property type="entry name" value="Transcriptional_repressor_C"/>
</dbReference>
<keyword evidence="4" id="KW-0805">Transcription regulation</keyword>
<accession>A0A5D5ANA2</accession>
<dbReference type="GO" id="GO:0003677">
    <property type="term" value="F:DNA binding"/>
    <property type="evidence" value="ECO:0007669"/>
    <property type="project" value="UniProtKB-KW"/>
</dbReference>
<dbReference type="EMBL" id="VTAW01000009">
    <property type="protein sequence ID" value="TYT62355.1"/>
    <property type="molecule type" value="Genomic_DNA"/>
</dbReference>
<dbReference type="PROSITE" id="PS50944">
    <property type="entry name" value="HTH_DTXR"/>
    <property type="match status" value="1"/>
</dbReference>
<evidence type="ECO:0000256" key="1">
    <source>
        <dbReference type="ARBA" id="ARBA00004496"/>
    </source>
</evidence>
<name>A0A5D5ANA2_9EURY</name>
<dbReference type="SUPFAM" id="SSF46785">
    <property type="entry name" value="Winged helix' DNA-binding domain"/>
    <property type="match status" value="1"/>
</dbReference>
<dbReference type="RefSeq" id="WP_149081175.1">
    <property type="nucleotide sequence ID" value="NZ_VTAW01000009.1"/>
</dbReference>
<sequence length="229" mass="25157">MPSTVMEDYLKAIYELQTEYNGARVRTSQIADYLGVTAPTATSMFSTLESNDYVEYEKYNGAVLTEAGEQVALRLVRNHRLLETYLTAKFGYRLSDVHDEADRLEHHISDRLVACLADELDDPTTDPHGAPIPTASLDVPDRPRGNQLSAFAEGKTVVVLEVDDRDDGVLEYLSNRQIVPETALTIESVAPFGMVTVSPVGRDESVPLPADVANLVWGASITNSDREGI</sequence>
<dbReference type="Gene3D" id="1.10.10.10">
    <property type="entry name" value="Winged helix-like DNA-binding domain superfamily/Winged helix DNA-binding domain"/>
    <property type="match status" value="1"/>
</dbReference>
<dbReference type="InterPro" id="IPR007167">
    <property type="entry name" value="Fe-transptr_FeoA-like"/>
</dbReference>
<evidence type="ECO:0000256" key="3">
    <source>
        <dbReference type="ARBA" id="ARBA00011738"/>
    </source>
</evidence>
<evidence type="ECO:0000256" key="2">
    <source>
        <dbReference type="ARBA" id="ARBA00007871"/>
    </source>
</evidence>
<dbReference type="SMART" id="SM00529">
    <property type="entry name" value="HTH_DTXR"/>
    <property type="match status" value="1"/>
</dbReference>
<organism evidence="8 9">
    <name type="scientific">Natrialba swarupiae</name>
    <dbReference type="NCBI Taxonomy" id="2448032"/>
    <lineage>
        <taxon>Archaea</taxon>
        <taxon>Methanobacteriati</taxon>
        <taxon>Methanobacteriota</taxon>
        <taxon>Stenosarchaea group</taxon>
        <taxon>Halobacteria</taxon>
        <taxon>Halobacteriales</taxon>
        <taxon>Natrialbaceae</taxon>
        <taxon>Natrialba</taxon>
    </lineage>
</organism>
<dbReference type="Pfam" id="PF01325">
    <property type="entry name" value="Fe_dep_repress"/>
    <property type="match status" value="1"/>
</dbReference>
<dbReference type="PANTHER" id="PTHR33238">
    <property type="entry name" value="IRON (METAL) DEPENDENT REPRESSOR, DTXR FAMILY"/>
    <property type="match status" value="1"/>
</dbReference>
<reference evidence="8 9" key="1">
    <citation type="submission" date="2019-08" db="EMBL/GenBank/DDBJ databases">
        <title>Archaea genome.</title>
        <authorList>
            <person name="Kajale S."/>
            <person name="Shouche Y."/>
            <person name="Deshpande N."/>
            <person name="Sharma A."/>
        </authorList>
    </citation>
    <scope>NUCLEOTIDE SEQUENCE [LARGE SCALE GENOMIC DNA]</scope>
    <source>
        <strain evidence="8 9">ESP3B_9</strain>
    </source>
</reference>
<evidence type="ECO:0000313" key="9">
    <source>
        <dbReference type="Proteomes" id="UP000324104"/>
    </source>
</evidence>
<proteinExistence type="inferred from homology"/>
<evidence type="ECO:0000256" key="4">
    <source>
        <dbReference type="ARBA" id="ARBA00023015"/>
    </source>
</evidence>
<dbReference type="SUPFAM" id="SSF47979">
    <property type="entry name" value="Iron-dependent repressor protein, dimerization domain"/>
    <property type="match status" value="1"/>
</dbReference>
<keyword evidence="9" id="KW-1185">Reference proteome</keyword>
<keyword evidence="6" id="KW-0804">Transcription</keyword>
<evidence type="ECO:0000259" key="7">
    <source>
        <dbReference type="PROSITE" id="PS50944"/>
    </source>
</evidence>
<comment type="caution">
    <text evidence="8">The sequence shown here is derived from an EMBL/GenBank/DDBJ whole genome shotgun (WGS) entry which is preliminary data.</text>
</comment>
<dbReference type="InterPro" id="IPR036390">
    <property type="entry name" value="WH_DNA-bd_sf"/>
</dbReference>
<dbReference type="GO" id="GO:0005737">
    <property type="term" value="C:cytoplasm"/>
    <property type="evidence" value="ECO:0007669"/>
    <property type="project" value="UniProtKB-SubCell"/>
</dbReference>
<evidence type="ECO:0000256" key="6">
    <source>
        <dbReference type="ARBA" id="ARBA00023163"/>
    </source>
</evidence>
<dbReference type="GO" id="GO:0046983">
    <property type="term" value="F:protein dimerization activity"/>
    <property type="evidence" value="ECO:0007669"/>
    <property type="project" value="InterPro"/>
</dbReference>
<dbReference type="GO" id="GO:0003700">
    <property type="term" value="F:DNA-binding transcription factor activity"/>
    <property type="evidence" value="ECO:0007669"/>
    <property type="project" value="InterPro"/>
</dbReference>
<dbReference type="InterPro" id="IPR022687">
    <property type="entry name" value="HTH_DTXR"/>
</dbReference>
<dbReference type="InterPro" id="IPR036388">
    <property type="entry name" value="WH-like_DNA-bd_sf"/>
</dbReference>
<dbReference type="GO" id="GO:0046914">
    <property type="term" value="F:transition metal ion binding"/>
    <property type="evidence" value="ECO:0007669"/>
    <property type="project" value="InterPro"/>
</dbReference>
<dbReference type="InterPro" id="IPR001367">
    <property type="entry name" value="Fe_dep_repressor"/>
</dbReference>
<evidence type="ECO:0000256" key="5">
    <source>
        <dbReference type="ARBA" id="ARBA00023125"/>
    </source>
</evidence>
<gene>
    <name evidence="8" type="ORF">FYC77_09055</name>
</gene>
<dbReference type="Pfam" id="PF02742">
    <property type="entry name" value="Fe_dep_repr_C"/>
    <property type="match status" value="1"/>
</dbReference>
<feature type="domain" description="HTH dtxR-type" evidence="7">
    <location>
        <begin position="1"/>
        <end position="65"/>
    </location>
</feature>
<dbReference type="Proteomes" id="UP000324104">
    <property type="component" value="Unassembled WGS sequence"/>
</dbReference>
<dbReference type="InterPro" id="IPR050536">
    <property type="entry name" value="DtxR_MntR_Metal-Reg"/>
</dbReference>
<dbReference type="SUPFAM" id="SSF50037">
    <property type="entry name" value="C-terminal domain of transcriptional repressors"/>
    <property type="match status" value="1"/>
</dbReference>
<keyword evidence="5" id="KW-0238">DNA-binding</keyword>
<dbReference type="SMART" id="SM00899">
    <property type="entry name" value="FeoA"/>
    <property type="match status" value="1"/>
</dbReference>
<comment type="subunit">
    <text evidence="3">Homodimer.</text>
</comment>